<name>A0ABP9GCT5_9ACTN</name>
<evidence type="ECO:0000259" key="2">
    <source>
        <dbReference type="Pfam" id="PF09995"/>
    </source>
</evidence>
<accession>A0ABP9GCT5</accession>
<comment type="caution">
    <text evidence="3">The sequence shown here is derived from an EMBL/GenBank/DDBJ whole genome shotgun (WGS) entry which is preliminary data.</text>
</comment>
<organism evidence="3 4">
    <name type="scientific">Streptomonospora halophila</name>
    <dbReference type="NCBI Taxonomy" id="427369"/>
    <lineage>
        <taxon>Bacteria</taxon>
        <taxon>Bacillati</taxon>
        <taxon>Actinomycetota</taxon>
        <taxon>Actinomycetes</taxon>
        <taxon>Streptosporangiales</taxon>
        <taxon>Nocardiopsidaceae</taxon>
        <taxon>Streptomonospora</taxon>
    </lineage>
</organism>
<feature type="region of interest" description="Disordered" evidence="1">
    <location>
        <begin position="280"/>
        <end position="299"/>
    </location>
</feature>
<reference evidence="4" key="1">
    <citation type="journal article" date="2019" name="Int. J. Syst. Evol. Microbiol.">
        <title>The Global Catalogue of Microorganisms (GCM) 10K type strain sequencing project: providing services to taxonomists for standard genome sequencing and annotation.</title>
        <authorList>
            <consortium name="The Broad Institute Genomics Platform"/>
            <consortium name="The Broad Institute Genome Sequencing Center for Infectious Disease"/>
            <person name="Wu L."/>
            <person name="Ma J."/>
        </authorList>
    </citation>
    <scope>NUCLEOTIDE SEQUENCE [LARGE SCALE GENOMIC DNA]</scope>
    <source>
        <strain evidence="4">JCM 18123</strain>
    </source>
</reference>
<dbReference type="InterPro" id="IPR046366">
    <property type="entry name" value="MPAB"/>
</dbReference>
<dbReference type="Pfam" id="PF09995">
    <property type="entry name" value="MPAB_Lcp_cat"/>
    <property type="match status" value="1"/>
</dbReference>
<evidence type="ECO:0000313" key="4">
    <source>
        <dbReference type="Proteomes" id="UP001499993"/>
    </source>
</evidence>
<dbReference type="Proteomes" id="UP001499993">
    <property type="component" value="Unassembled WGS sequence"/>
</dbReference>
<evidence type="ECO:0000313" key="3">
    <source>
        <dbReference type="EMBL" id="GAA4938296.1"/>
    </source>
</evidence>
<keyword evidence="4" id="KW-1185">Reference proteome</keyword>
<sequence length="310" mass="35561">MPRPPLAPPGPRRDRLHWLRRIAQLDPETDFHEIYRISAGYEFPWDYTRALELALYRTYCVPSISALLDATGEFGRRGQKRYDDTSLLMGEMVEHGVDSDRGRASLRTVNRMHNRYAISNGDMLYVLSTFVFEPIDWIARYGWRPLTAAEREAALRHYTEVGRRMNIRDIPADLDSFREFKTGYEREHFRYTDTNARVGRATLDVFRAWFPAPLRPAADSGVRALLDDPMLEAFGFAPAPRWLGKVVRTALRVRARVVTQLPPRRVSRLSADRRNRTYPGYPDGYAVEDMGAPEPTGIDPAWLRASASSA</sequence>
<dbReference type="EMBL" id="BAABIK010000008">
    <property type="protein sequence ID" value="GAA4938296.1"/>
    <property type="molecule type" value="Genomic_DNA"/>
</dbReference>
<dbReference type="InterPro" id="IPR018713">
    <property type="entry name" value="MPAB/Lcp_cat_dom"/>
</dbReference>
<gene>
    <name evidence="3" type="ORF">GCM10023224_19420</name>
</gene>
<feature type="domain" description="ER-bound oxygenase mpaB/mpaB'/Rubber oxygenase catalytic" evidence="2">
    <location>
        <begin position="62"/>
        <end position="253"/>
    </location>
</feature>
<dbReference type="PANTHER" id="PTHR36124:SF1">
    <property type="entry name" value="ER-BOUND OXYGENASE MPAB_MPAB'_RUBBER OXYGENASE CATALYTIC DOMAIN-CONTAINING PROTEIN"/>
    <property type="match status" value="1"/>
</dbReference>
<dbReference type="RefSeq" id="WP_345556319.1">
    <property type="nucleotide sequence ID" value="NZ_BAABIK010000008.1"/>
</dbReference>
<proteinExistence type="predicted"/>
<dbReference type="PANTHER" id="PTHR36124">
    <property type="match status" value="1"/>
</dbReference>
<evidence type="ECO:0000256" key="1">
    <source>
        <dbReference type="SAM" id="MobiDB-lite"/>
    </source>
</evidence>
<protein>
    <submittedName>
        <fullName evidence="3">Oxygenase MpaB family protein</fullName>
    </submittedName>
</protein>